<keyword evidence="3" id="KW-1185">Reference proteome</keyword>
<comment type="caution">
    <text evidence="2">The sequence shown here is derived from an EMBL/GenBank/DDBJ whole genome shotgun (WGS) entry which is preliminary data.</text>
</comment>
<dbReference type="EMBL" id="JAJFAZ020000003">
    <property type="protein sequence ID" value="KAI5337341.1"/>
    <property type="molecule type" value="Genomic_DNA"/>
</dbReference>
<feature type="compositionally biased region" description="Pro residues" evidence="1">
    <location>
        <begin position="21"/>
        <end position="40"/>
    </location>
</feature>
<gene>
    <name evidence="2" type="ORF">L3X38_016612</name>
</gene>
<protein>
    <submittedName>
        <fullName evidence="2">Uncharacterized protein</fullName>
    </submittedName>
</protein>
<evidence type="ECO:0000313" key="3">
    <source>
        <dbReference type="Proteomes" id="UP001054821"/>
    </source>
</evidence>
<dbReference type="AlphaFoldDB" id="A0AAD4Z9A3"/>
<proteinExistence type="predicted"/>
<evidence type="ECO:0000313" key="2">
    <source>
        <dbReference type="EMBL" id="KAI5337341.1"/>
    </source>
</evidence>
<organism evidence="2 3">
    <name type="scientific">Prunus dulcis</name>
    <name type="common">Almond</name>
    <name type="synonym">Amygdalus dulcis</name>
    <dbReference type="NCBI Taxonomy" id="3755"/>
    <lineage>
        <taxon>Eukaryota</taxon>
        <taxon>Viridiplantae</taxon>
        <taxon>Streptophyta</taxon>
        <taxon>Embryophyta</taxon>
        <taxon>Tracheophyta</taxon>
        <taxon>Spermatophyta</taxon>
        <taxon>Magnoliopsida</taxon>
        <taxon>eudicotyledons</taxon>
        <taxon>Gunneridae</taxon>
        <taxon>Pentapetalae</taxon>
        <taxon>rosids</taxon>
        <taxon>fabids</taxon>
        <taxon>Rosales</taxon>
        <taxon>Rosaceae</taxon>
        <taxon>Amygdaloideae</taxon>
        <taxon>Amygdaleae</taxon>
        <taxon>Prunus</taxon>
    </lineage>
</organism>
<feature type="compositionally biased region" description="Pro residues" evidence="1">
    <location>
        <begin position="1"/>
        <end position="14"/>
    </location>
</feature>
<feature type="compositionally biased region" description="Pro residues" evidence="1">
    <location>
        <begin position="72"/>
        <end position="100"/>
    </location>
</feature>
<accession>A0AAD4Z9A3</accession>
<evidence type="ECO:0000256" key="1">
    <source>
        <dbReference type="SAM" id="MobiDB-lite"/>
    </source>
</evidence>
<reference evidence="2 3" key="1">
    <citation type="journal article" date="2022" name="G3 (Bethesda)">
        <title>Whole-genome sequence and methylome profiling of the almond [Prunus dulcis (Mill.) D.A. Webb] cultivar 'Nonpareil'.</title>
        <authorList>
            <person name="D'Amico-Willman K.M."/>
            <person name="Ouma W.Z."/>
            <person name="Meulia T."/>
            <person name="Sideli G.M."/>
            <person name="Gradziel T.M."/>
            <person name="Fresnedo-Ramirez J."/>
        </authorList>
    </citation>
    <scope>NUCLEOTIDE SEQUENCE [LARGE SCALE GENOMIC DNA]</scope>
    <source>
        <strain evidence="2">Clone GOH B32 T37-40</strain>
    </source>
</reference>
<name>A0AAD4Z9A3_PRUDU</name>
<dbReference type="Proteomes" id="UP001054821">
    <property type="component" value="Chromosome 3"/>
</dbReference>
<sequence>MTPPSLPHPTPPLAPSHSLPPQAPLPPPPYPPPPHPPPPTIITTTTTTTSKTYTSTTTSITNTTTTTMRSLPQPPPPPQLPFPPQPLQQPPTPPSSPPPPLHHHHYHHMISAANNIQRGNQQKLGLLNKRKEDNSSHAAALGSNWRTPSYKNLISENCTQGRRSRKLELIPIDQELERTIRKHRMENFSPRPTMANLVNNGGDNPPLQPRILRDYTAPAENNAPSCIVLTPITQRFEIRPTTIQLIPSFHGKEENPYHHLKTFFTTCSTFNYGDVSEEQIQHFL</sequence>
<dbReference type="PRINTS" id="PR01217">
    <property type="entry name" value="PRICHEXTENSN"/>
</dbReference>
<feature type="compositionally biased region" description="Low complexity" evidence="1">
    <location>
        <begin position="41"/>
        <end position="71"/>
    </location>
</feature>
<feature type="region of interest" description="Disordered" evidence="1">
    <location>
        <begin position="1"/>
        <end position="105"/>
    </location>
</feature>